<keyword evidence="3" id="KW-1185">Reference proteome</keyword>
<dbReference type="SMART" id="SM00829">
    <property type="entry name" value="PKS_ER"/>
    <property type="match status" value="1"/>
</dbReference>
<dbReference type="Proteomes" id="UP001500967">
    <property type="component" value="Unassembled WGS sequence"/>
</dbReference>
<dbReference type="Pfam" id="PF13602">
    <property type="entry name" value="ADH_zinc_N_2"/>
    <property type="match status" value="1"/>
</dbReference>
<reference evidence="2 3" key="1">
    <citation type="journal article" date="2019" name="Int. J. Syst. Evol. Microbiol.">
        <title>The Global Catalogue of Microorganisms (GCM) 10K type strain sequencing project: providing services to taxonomists for standard genome sequencing and annotation.</title>
        <authorList>
            <consortium name="The Broad Institute Genomics Platform"/>
            <consortium name="The Broad Institute Genome Sequencing Center for Infectious Disease"/>
            <person name="Wu L."/>
            <person name="Ma J."/>
        </authorList>
    </citation>
    <scope>NUCLEOTIDE SEQUENCE [LARGE SCALE GENOMIC DNA]</scope>
    <source>
        <strain evidence="2 3">JCM 10425</strain>
    </source>
</reference>
<evidence type="ECO:0000313" key="2">
    <source>
        <dbReference type="EMBL" id="GAA0277417.1"/>
    </source>
</evidence>
<dbReference type="InterPro" id="IPR011032">
    <property type="entry name" value="GroES-like_sf"/>
</dbReference>
<dbReference type="InterPro" id="IPR013154">
    <property type="entry name" value="ADH-like_N"/>
</dbReference>
<dbReference type="InterPro" id="IPR052733">
    <property type="entry name" value="Chloroplast_QOR"/>
</dbReference>
<dbReference type="PANTHER" id="PTHR44013">
    <property type="entry name" value="ZINC-TYPE ALCOHOL DEHYDROGENASE-LIKE PROTEIN C16A3.02C"/>
    <property type="match status" value="1"/>
</dbReference>
<name>A0ABN0V6H6_9ACTN</name>
<comment type="caution">
    <text evidence="2">The sequence shown here is derived from an EMBL/GenBank/DDBJ whole genome shotgun (WGS) entry which is preliminary data.</text>
</comment>
<sequence>MTEAVRFSEYGGVDVLRVVDVERPVPGAGQVLVEMRAASINPGEAKIREGLLHALYPATFPSGEGSDLAGVVVEVGPGVTRFAAGDEVFGFTDRRASHAELVLASETELAPKPAELSWEVAGSLYVAGATAWAMVRAVDPGPGDVVVVTGAAGGVGSLAVQLARRAGATVIGVAGPRHHEWLASLGVSPVAYGDGVVERILAVGRPDALVDVVGDGYVELGVTALGIAPARIDTLNDYPAAARYGAKTDGNAEGGRIEVIAELAALAAGGELVVPIAATYPLREVRAAYTELAKGHTRGKIVLVNR</sequence>
<dbReference type="RefSeq" id="WP_344653845.1">
    <property type="nucleotide sequence ID" value="NZ_BAAAGX010000035.1"/>
</dbReference>
<protein>
    <submittedName>
        <fullName evidence="2">NADP-dependent oxidoreductase</fullName>
    </submittedName>
</protein>
<evidence type="ECO:0000259" key="1">
    <source>
        <dbReference type="SMART" id="SM00829"/>
    </source>
</evidence>
<dbReference type="Gene3D" id="3.90.180.10">
    <property type="entry name" value="Medium-chain alcohol dehydrogenases, catalytic domain"/>
    <property type="match status" value="1"/>
</dbReference>
<organism evidence="2 3">
    <name type="scientific">Cryptosporangium japonicum</name>
    <dbReference type="NCBI Taxonomy" id="80872"/>
    <lineage>
        <taxon>Bacteria</taxon>
        <taxon>Bacillati</taxon>
        <taxon>Actinomycetota</taxon>
        <taxon>Actinomycetes</taxon>
        <taxon>Cryptosporangiales</taxon>
        <taxon>Cryptosporangiaceae</taxon>
        <taxon>Cryptosporangium</taxon>
    </lineage>
</organism>
<dbReference type="SUPFAM" id="SSF50129">
    <property type="entry name" value="GroES-like"/>
    <property type="match status" value="1"/>
</dbReference>
<dbReference type="InterPro" id="IPR036291">
    <property type="entry name" value="NAD(P)-bd_dom_sf"/>
</dbReference>
<gene>
    <name evidence="2" type="ORF">GCM10009539_76510</name>
</gene>
<evidence type="ECO:0000313" key="3">
    <source>
        <dbReference type="Proteomes" id="UP001500967"/>
    </source>
</evidence>
<dbReference type="CDD" id="cd05289">
    <property type="entry name" value="MDR_like_2"/>
    <property type="match status" value="1"/>
</dbReference>
<dbReference type="PANTHER" id="PTHR44013:SF1">
    <property type="entry name" value="ZINC-TYPE ALCOHOL DEHYDROGENASE-LIKE PROTEIN C16A3.02C"/>
    <property type="match status" value="1"/>
</dbReference>
<accession>A0ABN0V6H6</accession>
<dbReference type="EMBL" id="BAAAGX010000035">
    <property type="protein sequence ID" value="GAA0277417.1"/>
    <property type="molecule type" value="Genomic_DNA"/>
</dbReference>
<proteinExistence type="predicted"/>
<dbReference type="Pfam" id="PF08240">
    <property type="entry name" value="ADH_N"/>
    <property type="match status" value="1"/>
</dbReference>
<dbReference type="Gene3D" id="3.40.50.720">
    <property type="entry name" value="NAD(P)-binding Rossmann-like Domain"/>
    <property type="match status" value="1"/>
</dbReference>
<dbReference type="InterPro" id="IPR020843">
    <property type="entry name" value="ER"/>
</dbReference>
<feature type="domain" description="Enoyl reductase (ER)" evidence="1">
    <location>
        <begin position="11"/>
        <end position="303"/>
    </location>
</feature>
<dbReference type="SUPFAM" id="SSF51735">
    <property type="entry name" value="NAD(P)-binding Rossmann-fold domains"/>
    <property type="match status" value="1"/>
</dbReference>